<feature type="transmembrane region" description="Helical" evidence="1">
    <location>
        <begin position="117"/>
        <end position="134"/>
    </location>
</feature>
<feature type="transmembrane region" description="Helical" evidence="1">
    <location>
        <begin position="172"/>
        <end position="191"/>
    </location>
</feature>
<dbReference type="AlphaFoldDB" id="A0A285IL82"/>
<feature type="transmembrane region" description="Helical" evidence="1">
    <location>
        <begin position="203"/>
        <end position="220"/>
    </location>
</feature>
<evidence type="ECO:0000313" key="2">
    <source>
        <dbReference type="EMBL" id="SNY48517.1"/>
    </source>
</evidence>
<evidence type="ECO:0000313" key="3">
    <source>
        <dbReference type="Proteomes" id="UP000219612"/>
    </source>
</evidence>
<dbReference type="Proteomes" id="UP000219612">
    <property type="component" value="Unassembled WGS sequence"/>
</dbReference>
<dbReference type="EMBL" id="OBDY01000009">
    <property type="protein sequence ID" value="SNY48517.1"/>
    <property type="molecule type" value="Genomic_DNA"/>
</dbReference>
<sequence length="318" mass="33985">MRVWLPRLAVFLLAGGSIAALLADLYEIAPMHAVFWLVSVPSMIVLAALATLPRVDPGLRARIRVGAVAGLAGLVGYDVVRIPVALAGQRVFAPIETYGLLIADAASSSPLTSTLGWLYHLSNGVTFGIAYAALFARRPVVFGIAWGLLLETVALLSPFADRYGLSGRPVPIAIAFGAHLFYGWPLGHLVHDFDRTAAALPRLRVTATIAFAAALILAWQQPWNVAPGERPDTPVTIVRTDRFHPEWLRIRAGACAYVDNRSAVTYTTPAGPVPAGARSPLCFTTPGIYRIRLTTRPYSGGFIYVGAAGHGRGESGRP</sequence>
<evidence type="ECO:0000256" key="1">
    <source>
        <dbReference type="SAM" id="Phobius"/>
    </source>
</evidence>
<accession>A0A285IL82</accession>
<feature type="transmembrane region" description="Helical" evidence="1">
    <location>
        <begin position="65"/>
        <end position="84"/>
    </location>
</feature>
<protein>
    <submittedName>
        <fullName evidence="2">Uncharacterized protein</fullName>
    </submittedName>
</protein>
<reference evidence="3" key="1">
    <citation type="submission" date="2017-09" db="EMBL/GenBank/DDBJ databases">
        <authorList>
            <person name="Varghese N."/>
            <person name="Submissions S."/>
        </authorList>
    </citation>
    <scope>NUCLEOTIDE SEQUENCE [LARGE SCALE GENOMIC DNA]</scope>
    <source>
        <strain evidence="3">CGMCC 4.6857</strain>
    </source>
</reference>
<keyword evidence="1" id="KW-0472">Membrane</keyword>
<keyword evidence="3" id="KW-1185">Reference proteome</keyword>
<keyword evidence="1" id="KW-1133">Transmembrane helix</keyword>
<name>A0A285IL82_9ACTN</name>
<feature type="transmembrane region" description="Helical" evidence="1">
    <location>
        <begin position="33"/>
        <end position="53"/>
    </location>
</feature>
<proteinExistence type="predicted"/>
<feature type="transmembrane region" description="Helical" evidence="1">
    <location>
        <begin position="141"/>
        <end position="160"/>
    </location>
</feature>
<organism evidence="2 3">
    <name type="scientific">Paractinoplanes atraurantiacus</name>
    <dbReference type="NCBI Taxonomy" id="1036182"/>
    <lineage>
        <taxon>Bacteria</taxon>
        <taxon>Bacillati</taxon>
        <taxon>Actinomycetota</taxon>
        <taxon>Actinomycetes</taxon>
        <taxon>Micromonosporales</taxon>
        <taxon>Micromonosporaceae</taxon>
        <taxon>Paractinoplanes</taxon>
    </lineage>
</organism>
<gene>
    <name evidence="2" type="ORF">SAMN05421748_10916</name>
</gene>
<keyword evidence="1" id="KW-0812">Transmembrane</keyword>